<evidence type="ECO:0000313" key="3">
    <source>
        <dbReference type="Proteomes" id="UP000659084"/>
    </source>
</evidence>
<dbReference type="Gene3D" id="2.60.40.1090">
    <property type="entry name" value="Fimbrial-type adhesion domain"/>
    <property type="match status" value="1"/>
</dbReference>
<dbReference type="GO" id="GO:0009289">
    <property type="term" value="C:pilus"/>
    <property type="evidence" value="ECO:0007669"/>
    <property type="project" value="InterPro"/>
</dbReference>
<accession>A0AAW3WKP5</accession>
<dbReference type="PANTHER" id="PTHR33420">
    <property type="entry name" value="FIMBRIAL SUBUNIT ELFA-RELATED"/>
    <property type="match status" value="1"/>
</dbReference>
<feature type="domain" description="Fimbrial-type adhesion" evidence="1">
    <location>
        <begin position="61"/>
        <end position="209"/>
    </location>
</feature>
<dbReference type="SUPFAM" id="SSF49401">
    <property type="entry name" value="Bacterial adhesins"/>
    <property type="match status" value="1"/>
</dbReference>
<dbReference type="InterPro" id="IPR036937">
    <property type="entry name" value="Adhesion_dom_fimbrial_sf"/>
</dbReference>
<dbReference type="InterPro" id="IPR008966">
    <property type="entry name" value="Adhesion_dom_sf"/>
</dbReference>
<organism evidence="2 3">
    <name type="scientific">Serratia fonticola</name>
    <dbReference type="NCBI Taxonomy" id="47917"/>
    <lineage>
        <taxon>Bacteria</taxon>
        <taxon>Pseudomonadati</taxon>
        <taxon>Pseudomonadota</taxon>
        <taxon>Gammaproteobacteria</taxon>
        <taxon>Enterobacterales</taxon>
        <taxon>Yersiniaceae</taxon>
        <taxon>Serratia</taxon>
    </lineage>
</organism>
<dbReference type="PANTHER" id="PTHR33420:SF5">
    <property type="entry name" value="FIMBRIAL SUBUNIT"/>
    <property type="match status" value="1"/>
</dbReference>
<evidence type="ECO:0000259" key="1">
    <source>
        <dbReference type="Pfam" id="PF00419"/>
    </source>
</evidence>
<dbReference type="GO" id="GO:0043709">
    <property type="term" value="P:cell adhesion involved in single-species biofilm formation"/>
    <property type="evidence" value="ECO:0007669"/>
    <property type="project" value="TreeGrafter"/>
</dbReference>
<protein>
    <submittedName>
        <fullName evidence="2">Type 1 fimbrial protein</fullName>
    </submittedName>
</protein>
<evidence type="ECO:0000313" key="2">
    <source>
        <dbReference type="EMBL" id="MBC3211565.1"/>
    </source>
</evidence>
<sequence>MQRKSLRLKDYGYHRDEWLDARMIAAALLIVLACLCAMLWLLPSATAADNWPVEGAHGVLHLHGEMSESACRLEMVSAYQTVSLGNIATGRLAEEGDQGAPVNMQVQLRDCLRGPSSNRDERNGNLLWSAHQPAVSVSFIAPADADNPQLVKARGVSGLALRITDERGRDIRLGSRGAPLALAVGQNTLNYRVMPERTRAPLLPGAYAAVVDF</sequence>
<dbReference type="InterPro" id="IPR000259">
    <property type="entry name" value="Adhesion_dom_fimbrial"/>
</dbReference>
<dbReference type="Proteomes" id="UP000659084">
    <property type="component" value="Unassembled WGS sequence"/>
</dbReference>
<dbReference type="Pfam" id="PF00419">
    <property type="entry name" value="Fimbrial"/>
    <property type="match status" value="1"/>
</dbReference>
<reference evidence="2" key="1">
    <citation type="submission" date="2020-08" db="EMBL/GenBank/DDBJ databases">
        <title>Food and environmental bacterial isolates.</title>
        <authorList>
            <person name="Richter L."/>
            <person name="Du Plessis E.M."/>
            <person name="Duvenage S."/>
            <person name="Allam M."/>
            <person name="Korsten L."/>
        </authorList>
    </citation>
    <scope>NUCLEOTIDE SEQUENCE</scope>
    <source>
        <strain evidence="2">UPMP2127</strain>
    </source>
</reference>
<dbReference type="AlphaFoldDB" id="A0AAW3WKP5"/>
<dbReference type="EMBL" id="JACNYO010000004">
    <property type="protein sequence ID" value="MBC3211565.1"/>
    <property type="molecule type" value="Genomic_DNA"/>
</dbReference>
<dbReference type="RefSeq" id="WP_179252178.1">
    <property type="nucleotide sequence ID" value="NZ_JACBIV010000005.1"/>
</dbReference>
<dbReference type="InterPro" id="IPR050263">
    <property type="entry name" value="Bact_Fimbrial_Adh_Pro"/>
</dbReference>
<proteinExistence type="predicted"/>
<comment type="caution">
    <text evidence="2">The sequence shown here is derived from an EMBL/GenBank/DDBJ whole genome shotgun (WGS) entry which is preliminary data.</text>
</comment>
<name>A0AAW3WKP5_SERFO</name>
<dbReference type="PROSITE" id="PS51257">
    <property type="entry name" value="PROKAR_LIPOPROTEIN"/>
    <property type="match status" value="1"/>
</dbReference>
<gene>
    <name evidence="2" type="ORF">H8J20_05390</name>
</gene>